<reference evidence="1 2" key="1">
    <citation type="submission" date="2019-06" db="EMBL/GenBank/DDBJ databases">
        <title>Complete genome sequence of Methanoculleus chikugoensis strain MG62.</title>
        <authorList>
            <person name="Asakawa S."/>
            <person name="Dianou D."/>
        </authorList>
    </citation>
    <scope>NUCLEOTIDE SEQUENCE [LARGE SCALE GENOMIC DNA]</scope>
    <source>
        <strain evidence="1 2">MG62</strain>
    </source>
</reference>
<accession>A0ABM7H7H1</accession>
<dbReference type="EMBL" id="AP019781">
    <property type="protein sequence ID" value="BBL68588.1"/>
    <property type="molecule type" value="Genomic_DNA"/>
</dbReference>
<evidence type="ECO:0000313" key="2">
    <source>
        <dbReference type="Proteomes" id="UP000824969"/>
    </source>
</evidence>
<dbReference type="Proteomes" id="UP000824969">
    <property type="component" value="Chromosome"/>
</dbReference>
<keyword evidence="2" id="KW-1185">Reference proteome</keyword>
<evidence type="ECO:0008006" key="3">
    <source>
        <dbReference type="Google" id="ProtNLM"/>
    </source>
</evidence>
<sequence>MEGQYLDILMVDATGMPIAVEVKLAKNADIRRKIVGQILEYASLLSNLTVDELDSIARGALNETLHAFAVEGETTFEDLRKACGTHLRAGQVRIIIAVDEAPEGLIQIFEFLSRRSDLDIRLVQLHKYLLKTGEILVVPNLLVKPENIRSRKLIDPRFMQVILAYQDIAPEGFPIWEDDEPDWRLVCPSAWKELWVHYEFCDWGKTIGVEIHLEDEPVKPLQELLLSFKEDWTKKYPEREIVWDPDWQDCGRVGVLFPKKTDPAVIAKTMREIIEETSAEIQKQIDLLPLE</sequence>
<organism evidence="1 2">
    <name type="scientific">Methanoculleus chikugoensis</name>
    <dbReference type="NCBI Taxonomy" id="118126"/>
    <lineage>
        <taxon>Archaea</taxon>
        <taxon>Methanobacteriati</taxon>
        <taxon>Methanobacteriota</taxon>
        <taxon>Stenosarchaea group</taxon>
        <taxon>Methanomicrobia</taxon>
        <taxon>Methanomicrobiales</taxon>
        <taxon>Methanomicrobiaceae</taxon>
        <taxon>Methanoculleus</taxon>
    </lineage>
</organism>
<name>A0ABM7H7H1_9EURY</name>
<protein>
    <recommendedName>
        <fullName evidence="3">DUF91 domain-containing protein</fullName>
    </recommendedName>
</protein>
<proteinExistence type="predicted"/>
<gene>
    <name evidence="1" type="ORF">MchiMG62_17690</name>
</gene>
<evidence type="ECO:0000313" key="1">
    <source>
        <dbReference type="EMBL" id="BBL68588.1"/>
    </source>
</evidence>